<feature type="compositionally biased region" description="Low complexity" evidence="1">
    <location>
        <begin position="432"/>
        <end position="467"/>
    </location>
</feature>
<proteinExistence type="predicted"/>
<evidence type="ECO:0008006" key="5">
    <source>
        <dbReference type="Google" id="ProtNLM"/>
    </source>
</evidence>
<comment type="caution">
    <text evidence="3">The sequence shown here is derived from an EMBL/GenBank/DDBJ whole genome shotgun (WGS) entry which is preliminary data.</text>
</comment>
<dbReference type="EMBL" id="BDSP01000132">
    <property type="protein sequence ID" value="GAX18869.1"/>
    <property type="molecule type" value="Genomic_DNA"/>
</dbReference>
<keyword evidence="4" id="KW-1185">Reference proteome</keyword>
<protein>
    <recommendedName>
        <fullName evidence="5">Fe/B12 periplasmic-binding domain-containing protein</fullName>
    </recommendedName>
</protein>
<evidence type="ECO:0000313" key="3">
    <source>
        <dbReference type="EMBL" id="GAX18869.1"/>
    </source>
</evidence>
<feature type="chain" id="PRO_5012667476" description="Fe/B12 periplasmic-binding domain-containing protein" evidence="2">
    <location>
        <begin position="23"/>
        <end position="500"/>
    </location>
</feature>
<gene>
    <name evidence="3" type="ORF">FisN_26Hu171</name>
</gene>
<dbReference type="InParanoid" id="A0A1Z5JY87"/>
<organism evidence="3 4">
    <name type="scientific">Fistulifera solaris</name>
    <name type="common">Oleaginous diatom</name>
    <dbReference type="NCBI Taxonomy" id="1519565"/>
    <lineage>
        <taxon>Eukaryota</taxon>
        <taxon>Sar</taxon>
        <taxon>Stramenopiles</taxon>
        <taxon>Ochrophyta</taxon>
        <taxon>Bacillariophyta</taxon>
        <taxon>Bacillariophyceae</taxon>
        <taxon>Bacillariophycidae</taxon>
        <taxon>Naviculales</taxon>
        <taxon>Naviculaceae</taxon>
        <taxon>Fistulifera</taxon>
    </lineage>
</organism>
<accession>A0A1Z5JY87</accession>
<feature type="region of interest" description="Disordered" evidence="1">
    <location>
        <begin position="432"/>
        <end position="474"/>
    </location>
</feature>
<reference evidence="3 4" key="1">
    <citation type="journal article" date="2015" name="Plant Cell">
        <title>Oil accumulation by the oleaginous diatom Fistulifera solaris as revealed by the genome and transcriptome.</title>
        <authorList>
            <person name="Tanaka T."/>
            <person name="Maeda Y."/>
            <person name="Veluchamy A."/>
            <person name="Tanaka M."/>
            <person name="Abida H."/>
            <person name="Marechal E."/>
            <person name="Bowler C."/>
            <person name="Muto M."/>
            <person name="Sunaga Y."/>
            <person name="Tanaka M."/>
            <person name="Yoshino T."/>
            <person name="Taniguchi T."/>
            <person name="Fukuda Y."/>
            <person name="Nemoto M."/>
            <person name="Matsumoto M."/>
            <person name="Wong P.S."/>
            <person name="Aburatani S."/>
            <person name="Fujibuchi W."/>
        </authorList>
    </citation>
    <scope>NUCLEOTIDE SEQUENCE [LARGE SCALE GENOMIC DNA]</scope>
    <source>
        <strain evidence="3 4">JPCC DA0580</strain>
    </source>
</reference>
<keyword evidence="2" id="KW-0732">Signal</keyword>
<evidence type="ECO:0000256" key="1">
    <source>
        <dbReference type="SAM" id="MobiDB-lite"/>
    </source>
</evidence>
<dbReference type="Proteomes" id="UP000198406">
    <property type="component" value="Unassembled WGS sequence"/>
</dbReference>
<evidence type="ECO:0000256" key="2">
    <source>
        <dbReference type="SAM" id="SignalP"/>
    </source>
</evidence>
<evidence type="ECO:0000313" key="4">
    <source>
        <dbReference type="Proteomes" id="UP000198406"/>
    </source>
</evidence>
<sequence>MMFYRTVSTLAALLFISSSSDAATFRDDRGTVHEWDNTVKAKVAVRAGIGGVSLFHMGMTADQLVATWGIWGIRGSDFDPANPSAGSVFPELDPGPEEAAFLSGAVNLSPSCYTNPRGCFQMDNVTDLIPLKDQIDFVLFIDNGVDEKFLEVDAAGFPVIFVDTFYEYNENCRAFNYSLIDPSMCYGRSMIDIANRLEELAVFLGSDVDVNALNEQKQAACEAASALTDAAAQAHERGIRIKNIWLAVNQDENGTSYASMSDYDPIDLWVPRTLEELGMPLLHGDTYEEWGEITADQYFVDCEPGNVNQDCNGNTYFPVDFWMIDSRSSRLVDDNFKLLFPDRAILADQWWYTPMNDGPLSYKIIASYLTGFTERILAAENVQEATEECTPVDPKSIAHLKADGSGGLPLNAFVCYDRSLIQEEYLQCPDLSAPAPTADSASAPTAPTTASEPIAPTPSASAPTPTAVDGGSVPTSSVIATRVDSMIGALMMMLIAAIYL</sequence>
<name>A0A1Z5JY87_FISSO</name>
<feature type="signal peptide" evidence="2">
    <location>
        <begin position="1"/>
        <end position="22"/>
    </location>
</feature>
<dbReference type="AlphaFoldDB" id="A0A1Z5JY87"/>
<dbReference type="OrthoDB" id="41351at2759"/>